<dbReference type="EMBL" id="CP014327">
    <property type="protein sequence ID" value="AML53014.1"/>
    <property type="molecule type" value="Genomic_DNA"/>
</dbReference>
<evidence type="ECO:0000313" key="2">
    <source>
        <dbReference type="Proteomes" id="UP000070371"/>
    </source>
</evidence>
<dbReference type="RefSeq" id="WP_052275022.1">
    <property type="nucleotide sequence ID" value="NZ_CP014327.1"/>
</dbReference>
<dbReference type="KEGG" id="hat:RC74_18690"/>
<dbReference type="Proteomes" id="UP000070371">
    <property type="component" value="Chromosome"/>
</dbReference>
<evidence type="ECO:0000313" key="1">
    <source>
        <dbReference type="EMBL" id="AML53014.1"/>
    </source>
</evidence>
<protein>
    <recommendedName>
        <fullName evidence="3">DNA-directed DNA polymerase family A palm domain-containing protein</fullName>
    </recommendedName>
</protein>
<accession>A0A126V3X3</accession>
<sequence length="178" mass="19262">MKHDARLETLLINDDSLVELDYGQAGLLLLYGLIGATPPTGDLYDLTEYGFAQECRPGIKKVIQASINASKPLIRMPKGIRKTIPASKSFSATLAAIGQRHPAIVHLFGTGVGLQLMRTEADILVAVLLELKSRDIFALPIHDAILVEPRYEAEATEVMKVVFKGRVGLAPDVSVEGS</sequence>
<evidence type="ECO:0008006" key="3">
    <source>
        <dbReference type="Google" id="ProtNLM"/>
    </source>
</evidence>
<organism evidence="1 2">
    <name type="scientific">Falsihalocynthiibacter arcticus</name>
    <dbReference type="NCBI Taxonomy" id="1579316"/>
    <lineage>
        <taxon>Bacteria</taxon>
        <taxon>Pseudomonadati</taxon>
        <taxon>Pseudomonadota</taxon>
        <taxon>Alphaproteobacteria</taxon>
        <taxon>Rhodobacterales</taxon>
        <taxon>Roseobacteraceae</taxon>
        <taxon>Falsihalocynthiibacter</taxon>
    </lineage>
</organism>
<reference evidence="1 2" key="1">
    <citation type="submission" date="2016-02" db="EMBL/GenBank/DDBJ databases">
        <title>Complete genome sequence of Halocynthiibacter arcticus PAMC 20958t from arctic marine sediment.</title>
        <authorList>
            <person name="Lee Y.M."/>
            <person name="Baek K."/>
            <person name="Lee H.K."/>
            <person name="Shin S.C."/>
        </authorList>
    </citation>
    <scope>NUCLEOTIDE SEQUENCE [LARGE SCALE GENOMIC DNA]</scope>
    <source>
        <strain evidence="1">PAMC 20958</strain>
    </source>
</reference>
<dbReference type="AlphaFoldDB" id="A0A126V3X3"/>
<gene>
    <name evidence="1" type="ORF">RC74_18690</name>
</gene>
<proteinExistence type="predicted"/>
<name>A0A126V3X3_9RHOB</name>
<dbReference type="STRING" id="1579316.RC74_18690"/>
<dbReference type="OrthoDB" id="7059994at2"/>
<keyword evidence="2" id="KW-1185">Reference proteome</keyword>